<dbReference type="Gene3D" id="3.40.710.10">
    <property type="entry name" value="DD-peptidase/beta-lactamase superfamily"/>
    <property type="match status" value="1"/>
</dbReference>
<keyword evidence="3" id="KW-0732">Signal</keyword>
<comment type="caution">
    <text evidence="7">The sequence shown here is derived from an EMBL/GenBank/DDBJ whole genome shotgun (WGS) entry which is preliminary data.</text>
</comment>
<dbReference type="GO" id="GO:0071555">
    <property type="term" value="P:cell wall organization"/>
    <property type="evidence" value="ECO:0007669"/>
    <property type="project" value="TreeGrafter"/>
</dbReference>
<dbReference type="SUPFAM" id="SSF56601">
    <property type="entry name" value="beta-lactamase/transpeptidase-like"/>
    <property type="match status" value="1"/>
</dbReference>
<evidence type="ECO:0000256" key="5">
    <source>
        <dbReference type="ARBA" id="ARBA00023251"/>
    </source>
</evidence>
<dbReference type="GO" id="GO:0008800">
    <property type="term" value="F:beta-lactamase activity"/>
    <property type="evidence" value="ECO:0007669"/>
    <property type="project" value="UniProtKB-EC"/>
</dbReference>
<dbReference type="NCBIfam" id="NF012161">
    <property type="entry name" value="bla_class_D_main"/>
    <property type="match status" value="1"/>
</dbReference>
<evidence type="ECO:0000256" key="3">
    <source>
        <dbReference type="ARBA" id="ARBA00022729"/>
    </source>
</evidence>
<evidence type="ECO:0000256" key="4">
    <source>
        <dbReference type="ARBA" id="ARBA00022801"/>
    </source>
</evidence>
<dbReference type="EMBL" id="LNQE01000632">
    <property type="protein sequence ID" value="KUG25656.1"/>
    <property type="molecule type" value="Genomic_DNA"/>
</dbReference>
<organism evidence="7">
    <name type="scientific">hydrocarbon metagenome</name>
    <dbReference type="NCBI Taxonomy" id="938273"/>
    <lineage>
        <taxon>unclassified sequences</taxon>
        <taxon>metagenomes</taxon>
        <taxon>ecological metagenomes</taxon>
    </lineage>
</organism>
<keyword evidence="4 7" id="KW-0378">Hydrolase</keyword>
<evidence type="ECO:0000256" key="1">
    <source>
        <dbReference type="ARBA" id="ARBA00001526"/>
    </source>
</evidence>
<sequence>MKKLILFVILFAINLSAQKDIEHLFKGIDGCFIMYDFTNDKYFRYNEERCNTRILPASTFKVPNSMIFLEEGIIPDENYVIKWDSVDRGWDKWNMDHDLKSALKYSAVWYYQELAKRADREIYLKYLEQLNYGNKIIGEKIDYFWLDWSLRISAVEQIGFLKRFVKNDLPFSQRNIDIVKKIMIAEETDNYILRGKTGLGDLRDGIYTGWYVGYVETNENVFVFAMNMDASDYENITSQARINLTRTILKELNVL</sequence>
<evidence type="ECO:0000259" key="6">
    <source>
        <dbReference type="Pfam" id="PF00905"/>
    </source>
</evidence>
<dbReference type="GO" id="GO:0046677">
    <property type="term" value="P:response to antibiotic"/>
    <property type="evidence" value="ECO:0007669"/>
    <property type="project" value="UniProtKB-KW"/>
</dbReference>
<dbReference type="GO" id="GO:0008658">
    <property type="term" value="F:penicillin binding"/>
    <property type="evidence" value="ECO:0007669"/>
    <property type="project" value="InterPro"/>
</dbReference>
<dbReference type="Pfam" id="PF00905">
    <property type="entry name" value="Transpeptidase"/>
    <property type="match status" value="1"/>
</dbReference>
<dbReference type="PANTHER" id="PTHR30627:SF6">
    <property type="entry name" value="BETA-LACTAMASE YBXI-RELATED"/>
    <property type="match status" value="1"/>
</dbReference>
<evidence type="ECO:0000313" key="7">
    <source>
        <dbReference type="EMBL" id="KUG25656.1"/>
    </source>
</evidence>
<accession>A0A0W8FXM3</accession>
<dbReference type="GO" id="GO:0005886">
    <property type="term" value="C:plasma membrane"/>
    <property type="evidence" value="ECO:0007669"/>
    <property type="project" value="TreeGrafter"/>
</dbReference>
<dbReference type="InterPro" id="IPR012338">
    <property type="entry name" value="Beta-lactam/transpept-like"/>
</dbReference>
<keyword evidence="5" id="KW-0046">Antibiotic resistance</keyword>
<proteinExistence type="predicted"/>
<dbReference type="InterPro" id="IPR050515">
    <property type="entry name" value="Beta-lactam/transpept"/>
</dbReference>
<dbReference type="PANTHER" id="PTHR30627">
    <property type="entry name" value="PEPTIDOGLYCAN D,D-TRANSPEPTIDASE"/>
    <property type="match status" value="1"/>
</dbReference>
<feature type="domain" description="Penicillin-binding protein transpeptidase" evidence="6">
    <location>
        <begin position="44"/>
        <end position="247"/>
    </location>
</feature>
<dbReference type="InterPro" id="IPR001460">
    <property type="entry name" value="PCN-bd_Tpept"/>
</dbReference>
<evidence type="ECO:0000256" key="2">
    <source>
        <dbReference type="ARBA" id="ARBA00012865"/>
    </source>
</evidence>
<dbReference type="AlphaFoldDB" id="A0A0W8FXM3"/>
<protein>
    <recommendedName>
        <fullName evidence="2">beta-lactamase</fullName>
        <ecNumber evidence="2">3.5.2.6</ecNumber>
    </recommendedName>
</protein>
<gene>
    <name evidence="7" type="ORF">ASZ90_004518</name>
</gene>
<comment type="catalytic activity">
    <reaction evidence="1">
        <text>a beta-lactam + H2O = a substituted beta-amino acid</text>
        <dbReference type="Rhea" id="RHEA:20401"/>
        <dbReference type="ChEBI" id="CHEBI:15377"/>
        <dbReference type="ChEBI" id="CHEBI:35627"/>
        <dbReference type="ChEBI" id="CHEBI:140347"/>
        <dbReference type="EC" id="3.5.2.6"/>
    </reaction>
</comment>
<dbReference type="EC" id="3.5.2.6" evidence="2"/>
<name>A0A0W8FXM3_9ZZZZ</name>
<reference evidence="7" key="1">
    <citation type="journal article" date="2015" name="Proc. Natl. Acad. Sci. U.S.A.">
        <title>Networks of energetic and metabolic interactions define dynamics in microbial communities.</title>
        <authorList>
            <person name="Embree M."/>
            <person name="Liu J.K."/>
            <person name="Al-Bassam M.M."/>
            <person name="Zengler K."/>
        </authorList>
    </citation>
    <scope>NUCLEOTIDE SEQUENCE</scope>
</reference>